<name>A0A1E4RIM0_9ASCO</name>
<feature type="compositionally biased region" description="Low complexity" evidence="7">
    <location>
        <begin position="114"/>
        <end position="149"/>
    </location>
</feature>
<dbReference type="GO" id="GO:0008270">
    <property type="term" value="F:zinc ion binding"/>
    <property type="evidence" value="ECO:0007669"/>
    <property type="project" value="InterPro"/>
</dbReference>
<reference evidence="10" key="1">
    <citation type="submission" date="2016-05" db="EMBL/GenBank/DDBJ databases">
        <title>Comparative genomics of biotechnologically important yeasts.</title>
        <authorList>
            <consortium name="DOE Joint Genome Institute"/>
            <person name="Riley R."/>
            <person name="Haridas S."/>
            <person name="Wolfe K.H."/>
            <person name="Lopes M.R."/>
            <person name="Hittinger C.T."/>
            <person name="Goker M."/>
            <person name="Salamov A."/>
            <person name="Wisecaver J."/>
            <person name="Long T.M."/>
            <person name="Aerts A.L."/>
            <person name="Barry K."/>
            <person name="Choi C."/>
            <person name="Clum A."/>
            <person name="Coughlan A.Y."/>
            <person name="Deshpande S."/>
            <person name="Douglass A.P."/>
            <person name="Hanson S.J."/>
            <person name="Klenk H.-P."/>
            <person name="Labutti K."/>
            <person name="Lapidus A."/>
            <person name="Lindquist E."/>
            <person name="Lipzen A."/>
            <person name="Meier-Kolthoff J.P."/>
            <person name="Ohm R.A."/>
            <person name="Otillar R.P."/>
            <person name="Pangilinan J."/>
            <person name="Peng Y."/>
            <person name="Rokas A."/>
            <person name="Rosa C.A."/>
            <person name="Scheuner C."/>
            <person name="Sibirny A.A."/>
            <person name="Slot J.C."/>
            <person name="Stielow J.B."/>
            <person name="Sun H."/>
            <person name="Kurtzman C.P."/>
            <person name="Blackwell M."/>
            <person name="Grigoriev I.V."/>
            <person name="Jeffries T.W."/>
        </authorList>
    </citation>
    <scope>NUCLEOTIDE SEQUENCE [LARGE SCALE GENOMIC DNA]</scope>
    <source>
        <strain evidence="10">NRRL Y-1933</strain>
    </source>
</reference>
<dbReference type="Pfam" id="PF00172">
    <property type="entry name" value="Zn_clus"/>
    <property type="match status" value="1"/>
</dbReference>
<dbReference type="PANTHER" id="PTHR31668:SF26">
    <property type="entry name" value="GLUCOSE TRANSPORT TRANSCRIPTION REGULATOR RGT1-RELATED"/>
    <property type="match status" value="1"/>
</dbReference>
<feature type="compositionally biased region" description="Low complexity" evidence="7">
    <location>
        <begin position="202"/>
        <end position="256"/>
    </location>
</feature>
<gene>
    <name evidence="9" type="ORF">HYPBUDRAFT_161989</name>
</gene>
<evidence type="ECO:0000256" key="1">
    <source>
        <dbReference type="ARBA" id="ARBA00022723"/>
    </source>
</evidence>
<protein>
    <recommendedName>
        <fullName evidence="8">Zn(2)-C6 fungal-type domain-containing protein</fullName>
    </recommendedName>
</protein>
<evidence type="ECO:0000256" key="7">
    <source>
        <dbReference type="SAM" id="MobiDB-lite"/>
    </source>
</evidence>
<dbReference type="CDD" id="cd00067">
    <property type="entry name" value="GAL4"/>
    <property type="match status" value="1"/>
</dbReference>
<dbReference type="EMBL" id="KV454541">
    <property type="protein sequence ID" value="ODV67122.1"/>
    <property type="molecule type" value="Genomic_DNA"/>
</dbReference>
<evidence type="ECO:0000313" key="10">
    <source>
        <dbReference type="Proteomes" id="UP000095085"/>
    </source>
</evidence>
<dbReference type="InterPro" id="IPR001138">
    <property type="entry name" value="Zn2Cys6_DnaBD"/>
</dbReference>
<sequence>MSDQESKEQLVSNNQPRKRSKVSRACDSCRRKKIRCDAEYSSILSKVTKICTNCSKNNENCLFSRVPLKRGPSKGYIKDLEEKLEITTPSNNKPRARSFGDNHSPLKSINTNFPNASSNPNSNSSPIILPPLLQQNPQSQQPTSPSIQSKNVLPPVIKKSFSSSSPSSPRNSLTVNDSQSLTKATSPPIQGPFWKVPYEMPGNSLGLSNGLNSNNNSNSNTRRSSLDSLSSTSTTNSKSRLPLLKPSLSINSDNMISDSDDDFYSIKSNFRNSTQSLSPRNSVSSLSSLSNKINKNLNLNPSNNNLTPHLPQLFQLPPVNPSGFSPFPSNHSHFQPPVSGHAPPPPHPPSAPGHNYAPGPIPAFTHAPTYPPGPGPGSVPPNSASTYFTTTINSIETNLKIYYIKFHPNFPILPFNHSIINTSLESFNYLDDFQKNIIELFNLSLNSLIHYQYSNLNNLINLFHKVLSIYPFNQFNIKITDDLLVLFFSSLVLINYTILLNGDIYSLGISLTLSTLNDFKVLENFNDLIISDSKFDFDNIKFFLPKIYYSIYLIDHCYCLSFGIQSSINTNFDLLFDNLNLLVPSNFVHGFLNFKINKIVHDVLSSRNDKIFKNLGKVKRYDPNWGNLISSSSNNYNFGSLFVNLIKDKYELTDYLIEILNLLNSINFKSIDDDDDSLEILNDYQLKLIRLLKKLSTSIINLSNYISTLNSQLKKNLNTTNEIYNPFLNVSYGQLFKLIKLSKLITDSLLNHNSNDELLNRSLKINNDLSISFNLLTSNLNYQNTSNNSTPNLKTKSPIGESNYGLGSVSINLIKNKIEIYNLSFNQNNKLNSKASIPNNIRMKSWNDDFVNTIIPFVDREDVDGWY</sequence>
<dbReference type="GO" id="GO:0003677">
    <property type="term" value="F:DNA binding"/>
    <property type="evidence" value="ECO:0007669"/>
    <property type="project" value="UniProtKB-KW"/>
</dbReference>
<keyword evidence="2" id="KW-0862">Zinc</keyword>
<dbReference type="RefSeq" id="XP_020076189.1">
    <property type="nucleotide sequence ID" value="XM_020222551.1"/>
</dbReference>
<keyword evidence="1" id="KW-0479">Metal-binding</keyword>
<dbReference type="OrthoDB" id="5426978at2759"/>
<evidence type="ECO:0000259" key="8">
    <source>
        <dbReference type="PROSITE" id="PS50048"/>
    </source>
</evidence>
<dbReference type="STRING" id="984485.A0A1E4RIM0"/>
<feature type="compositionally biased region" description="Pro residues" evidence="7">
    <location>
        <begin position="369"/>
        <end position="378"/>
    </location>
</feature>
<keyword evidence="6" id="KW-0539">Nucleus</keyword>
<organism evidence="9 10">
    <name type="scientific">Hyphopichia burtonii NRRL Y-1933</name>
    <dbReference type="NCBI Taxonomy" id="984485"/>
    <lineage>
        <taxon>Eukaryota</taxon>
        <taxon>Fungi</taxon>
        <taxon>Dikarya</taxon>
        <taxon>Ascomycota</taxon>
        <taxon>Saccharomycotina</taxon>
        <taxon>Pichiomycetes</taxon>
        <taxon>Debaryomycetaceae</taxon>
        <taxon>Hyphopichia</taxon>
    </lineage>
</organism>
<dbReference type="PANTHER" id="PTHR31668">
    <property type="entry name" value="GLUCOSE TRANSPORT TRANSCRIPTION REGULATOR RGT1-RELATED-RELATED"/>
    <property type="match status" value="1"/>
</dbReference>
<feature type="region of interest" description="Disordered" evidence="7">
    <location>
        <begin position="1"/>
        <end position="24"/>
    </location>
</feature>
<dbReference type="GeneID" id="30997100"/>
<evidence type="ECO:0000256" key="5">
    <source>
        <dbReference type="ARBA" id="ARBA00023163"/>
    </source>
</evidence>
<keyword evidence="5" id="KW-0804">Transcription</keyword>
<keyword evidence="3" id="KW-0805">Transcription regulation</keyword>
<feature type="compositionally biased region" description="Low complexity" evidence="7">
    <location>
        <begin position="160"/>
        <end position="169"/>
    </location>
</feature>
<feature type="region of interest" description="Disordered" evidence="7">
    <location>
        <begin position="321"/>
        <end position="378"/>
    </location>
</feature>
<keyword evidence="10" id="KW-1185">Reference proteome</keyword>
<dbReference type="InterPro" id="IPR050797">
    <property type="entry name" value="Carb_Metab_Trans_Reg"/>
</dbReference>
<dbReference type="SMART" id="SM00066">
    <property type="entry name" value="GAL4"/>
    <property type="match status" value="1"/>
</dbReference>
<accession>A0A1E4RIM0</accession>
<evidence type="ECO:0000256" key="6">
    <source>
        <dbReference type="ARBA" id="ARBA00023242"/>
    </source>
</evidence>
<feature type="compositionally biased region" description="Polar residues" evidence="7">
    <location>
        <begin position="170"/>
        <end position="188"/>
    </location>
</feature>
<proteinExistence type="predicted"/>
<keyword evidence="4" id="KW-0238">DNA-binding</keyword>
<evidence type="ECO:0000256" key="3">
    <source>
        <dbReference type="ARBA" id="ARBA00023015"/>
    </source>
</evidence>
<feature type="region of interest" description="Disordered" evidence="7">
    <location>
        <begin position="85"/>
        <end position="256"/>
    </location>
</feature>
<feature type="compositionally biased region" description="Pro residues" evidence="7">
    <location>
        <begin position="342"/>
        <end position="351"/>
    </location>
</feature>
<dbReference type="SUPFAM" id="SSF57701">
    <property type="entry name" value="Zn2/Cys6 DNA-binding domain"/>
    <property type="match status" value="1"/>
</dbReference>
<evidence type="ECO:0000256" key="2">
    <source>
        <dbReference type="ARBA" id="ARBA00022833"/>
    </source>
</evidence>
<dbReference type="Proteomes" id="UP000095085">
    <property type="component" value="Unassembled WGS sequence"/>
</dbReference>
<evidence type="ECO:0000256" key="4">
    <source>
        <dbReference type="ARBA" id="ARBA00023125"/>
    </source>
</evidence>
<dbReference type="AlphaFoldDB" id="A0A1E4RIM0"/>
<dbReference type="GO" id="GO:0000981">
    <property type="term" value="F:DNA-binding transcription factor activity, RNA polymerase II-specific"/>
    <property type="evidence" value="ECO:0007669"/>
    <property type="project" value="InterPro"/>
</dbReference>
<dbReference type="InterPro" id="IPR036864">
    <property type="entry name" value="Zn2-C6_fun-type_DNA-bd_sf"/>
</dbReference>
<feature type="domain" description="Zn(2)-C6 fungal-type" evidence="8">
    <location>
        <begin position="25"/>
        <end position="63"/>
    </location>
</feature>
<dbReference type="Gene3D" id="4.10.240.10">
    <property type="entry name" value="Zn(2)-C6 fungal-type DNA-binding domain"/>
    <property type="match status" value="1"/>
</dbReference>
<dbReference type="PROSITE" id="PS50048">
    <property type="entry name" value="ZN2_CY6_FUNGAL_2"/>
    <property type="match status" value="1"/>
</dbReference>
<evidence type="ECO:0000313" key="9">
    <source>
        <dbReference type="EMBL" id="ODV67122.1"/>
    </source>
</evidence>